<feature type="signal peptide" evidence="3">
    <location>
        <begin position="1"/>
        <end position="24"/>
    </location>
</feature>
<sequence length="366" mass="38561">MKNSIKFSAIAVCMAATLPLTGYADPGGANDRVYTLSNNPDQNEVLVFERYGNGHMEPAGSYPTGGVGTGSGLGNQGALALSNNKRYLFAVNAGSNDVSVFRIGRDGLTLVDRVAEKGLTPVSVTVSHDRVYVVNSGDDSIFGYAFNHYTGKLKPLPNSYRKLSADGSSPAQISFDRDAETLVVTEKATNKITSFSLNDDGIPRQRHVIDSAGVTPFGFSFGKRERFFVSEAQAGAVNGATVSAYQLLEDGTAQLIDGAVAVDQTAACWLVTTPNGKLAFTADTPANAISAFAIDRSGHLSLLNSKAAEEIRPTDLAMAPDGTVLYTLSGGDQSIGIYRVNRKSGSLNKLDSFDDLPAGVTGLVVQ</sequence>
<dbReference type="Pfam" id="PF10282">
    <property type="entry name" value="Lactonase"/>
    <property type="match status" value="2"/>
</dbReference>
<dbReference type="KEGG" id="mmt:Metme_0183"/>
<dbReference type="eggNOG" id="COG2706">
    <property type="taxonomic scope" value="Bacteria"/>
</dbReference>
<organism evidence="4 5">
    <name type="scientific">Methylomonas methanica (strain DSM 25384 / MC09)</name>
    <dbReference type="NCBI Taxonomy" id="857087"/>
    <lineage>
        <taxon>Bacteria</taxon>
        <taxon>Pseudomonadati</taxon>
        <taxon>Pseudomonadota</taxon>
        <taxon>Gammaproteobacteria</taxon>
        <taxon>Methylococcales</taxon>
        <taxon>Methylococcaceae</taxon>
        <taxon>Methylomonas</taxon>
    </lineage>
</organism>
<dbReference type="GO" id="GO:0017057">
    <property type="term" value="F:6-phosphogluconolactonase activity"/>
    <property type="evidence" value="ECO:0007669"/>
    <property type="project" value="TreeGrafter"/>
</dbReference>
<dbReference type="SUPFAM" id="SSF51004">
    <property type="entry name" value="C-terminal (heme d1) domain of cytochrome cd1-nitrite reductase"/>
    <property type="match status" value="1"/>
</dbReference>
<evidence type="ECO:0000256" key="1">
    <source>
        <dbReference type="ARBA" id="ARBA00005564"/>
    </source>
</evidence>
<dbReference type="Proteomes" id="UP000008888">
    <property type="component" value="Chromosome"/>
</dbReference>
<dbReference type="InterPro" id="IPR019405">
    <property type="entry name" value="Lactonase_7-beta_prop"/>
</dbReference>
<dbReference type="Gene3D" id="2.130.10.10">
    <property type="entry name" value="YVTN repeat-like/Quinoprotein amine dehydrogenase"/>
    <property type="match status" value="2"/>
</dbReference>
<keyword evidence="2" id="KW-0313">Glucose metabolism</keyword>
<keyword evidence="5" id="KW-1185">Reference proteome</keyword>
<accession>F9ZYT6</accession>
<dbReference type="GO" id="GO:0006006">
    <property type="term" value="P:glucose metabolic process"/>
    <property type="evidence" value="ECO:0007669"/>
    <property type="project" value="UniProtKB-KW"/>
</dbReference>
<dbReference type="InterPro" id="IPR050282">
    <property type="entry name" value="Cycloisomerase_2"/>
</dbReference>
<dbReference type="OrthoDB" id="145213at2"/>
<dbReference type="HOGENOM" id="CLU_057122_0_0_6"/>
<reference evidence="4 5" key="1">
    <citation type="journal article" date="2011" name="J. Bacteriol.">
        <title>Complete Genome Sequence of the Aerobic Marine Methanotroph Methylomonas methanica MC09.</title>
        <authorList>
            <person name="Boden R."/>
            <person name="Cunliffe M."/>
            <person name="Scanlan J."/>
            <person name="Moussard H."/>
            <person name="Kits K.D."/>
            <person name="Klotz M.G."/>
            <person name="Jetten M.S."/>
            <person name="Vuilleumier S."/>
            <person name="Han J."/>
            <person name="Peters L."/>
            <person name="Mikhailova N."/>
            <person name="Teshima H."/>
            <person name="Tapia R."/>
            <person name="Kyrpides N."/>
            <person name="Ivanova N."/>
            <person name="Pagani I."/>
            <person name="Cheng J.F."/>
            <person name="Goodwin L."/>
            <person name="Han C."/>
            <person name="Hauser L."/>
            <person name="Land M.L."/>
            <person name="Lapidus A."/>
            <person name="Lucas S."/>
            <person name="Pitluck S."/>
            <person name="Woyke T."/>
            <person name="Stein L."/>
            <person name="Murrell J.C."/>
        </authorList>
    </citation>
    <scope>NUCLEOTIDE SEQUENCE [LARGE SCALE GENOMIC DNA]</scope>
    <source>
        <strain evidence="4 5">MC09</strain>
    </source>
</reference>
<evidence type="ECO:0000313" key="4">
    <source>
        <dbReference type="EMBL" id="AEF98632.1"/>
    </source>
</evidence>
<protein>
    <submittedName>
        <fullName evidence="4">Putative 3-carboxymuconate cyclase</fullName>
    </submittedName>
</protein>
<comment type="similarity">
    <text evidence="1">Belongs to the cycloisomerase 2 family.</text>
</comment>
<gene>
    <name evidence="4" type="ordered locus">Metme_0183</name>
</gene>
<keyword evidence="3" id="KW-0732">Signal</keyword>
<feature type="chain" id="PRO_5003392788" evidence="3">
    <location>
        <begin position="25"/>
        <end position="366"/>
    </location>
</feature>
<reference key="2">
    <citation type="submission" date="2011-05" db="EMBL/GenBank/DDBJ databases">
        <title>Complete genome sequence of the aerobic marine methanotroph Methylomonas methanica MC09.</title>
        <authorList>
            <person name="Boden R."/>
            <person name="Cunliffe M."/>
            <person name="Scanlan J."/>
            <person name="Moussard H."/>
            <person name="Kits K.D."/>
            <person name="Klotz M."/>
            <person name="Jetten M."/>
            <person name="Vuilleumier S."/>
            <person name="Han J."/>
            <person name="Peters L."/>
            <person name="Mikhailova N."/>
            <person name="Teshima H."/>
            <person name="Tapia R."/>
            <person name="Kyrpides N."/>
            <person name="Ivanova N."/>
            <person name="Pagani I."/>
            <person name="Cheng J.-F."/>
            <person name="Goodwin L."/>
            <person name="Han C."/>
            <person name="Hauser L."/>
            <person name="Land M."/>
            <person name="Lapidus A."/>
            <person name="Lucas S."/>
            <person name="Pitluck S."/>
            <person name="Woyke T."/>
            <person name="Stein L.Y."/>
            <person name="Murrell C."/>
        </authorList>
    </citation>
    <scope>NUCLEOTIDE SEQUENCE</scope>
    <source>
        <strain>MC09</strain>
    </source>
</reference>
<evidence type="ECO:0000313" key="5">
    <source>
        <dbReference type="Proteomes" id="UP000008888"/>
    </source>
</evidence>
<dbReference type="InterPro" id="IPR015943">
    <property type="entry name" value="WD40/YVTN_repeat-like_dom_sf"/>
</dbReference>
<evidence type="ECO:0000256" key="2">
    <source>
        <dbReference type="ARBA" id="ARBA00022526"/>
    </source>
</evidence>
<dbReference type="STRING" id="857087.Metme_0183"/>
<name>F9ZYT6_METMM</name>
<keyword evidence="2" id="KW-0119">Carbohydrate metabolism</keyword>
<dbReference type="PANTHER" id="PTHR30344:SF1">
    <property type="entry name" value="6-PHOSPHOGLUCONOLACTONASE"/>
    <property type="match status" value="1"/>
</dbReference>
<dbReference type="AlphaFoldDB" id="F9ZYT6"/>
<reference evidence="5" key="3">
    <citation type="submission" date="2011-05" db="EMBL/GenBank/DDBJ databases">
        <title>Complete sequence of Methylomonas methanica MC09.</title>
        <authorList>
            <consortium name="US DOE Joint Genome Institute"/>
            <person name="Lucas S."/>
            <person name="Han J."/>
            <person name="Lapidus A."/>
            <person name="Cheng J.-F."/>
            <person name="Goodwin L."/>
            <person name="Pitluck S."/>
            <person name="Peters L."/>
            <person name="Mikhailova N."/>
            <person name="Teshima H."/>
            <person name="Han C."/>
            <person name="Tapia R."/>
            <person name="Land M."/>
            <person name="Hauser L."/>
            <person name="Kyrpides N."/>
            <person name="Ivanova N."/>
            <person name="Pagani I."/>
            <person name="Stein L."/>
            <person name="Woyke T."/>
        </authorList>
    </citation>
    <scope>NUCLEOTIDE SEQUENCE [LARGE SCALE GENOMIC DNA]</scope>
    <source>
        <strain evidence="5">MC09</strain>
    </source>
</reference>
<proteinExistence type="inferred from homology"/>
<dbReference type="PANTHER" id="PTHR30344">
    <property type="entry name" value="6-PHOSPHOGLUCONOLACTONASE-RELATED"/>
    <property type="match status" value="1"/>
</dbReference>
<evidence type="ECO:0000256" key="3">
    <source>
        <dbReference type="SAM" id="SignalP"/>
    </source>
</evidence>
<dbReference type="InterPro" id="IPR011048">
    <property type="entry name" value="Haem_d1_sf"/>
</dbReference>
<dbReference type="EMBL" id="CP002738">
    <property type="protein sequence ID" value="AEF98632.1"/>
    <property type="molecule type" value="Genomic_DNA"/>
</dbReference>
<dbReference type="RefSeq" id="WP_013816905.1">
    <property type="nucleotide sequence ID" value="NC_015572.1"/>
</dbReference>